<proteinExistence type="predicted"/>
<dbReference type="EMBL" id="KI681830">
    <property type="protein sequence ID" value="ETL84292.1"/>
    <property type="molecule type" value="Genomic_DNA"/>
</dbReference>
<dbReference type="AlphaFoldDB" id="W2KGW2"/>
<dbReference type="Proteomes" id="UP000054423">
    <property type="component" value="Unassembled WGS sequence"/>
</dbReference>
<organism evidence="1">
    <name type="scientific">Phytophthora nicotianae</name>
    <name type="common">Potato buckeye rot agent</name>
    <name type="synonym">Phytophthora parasitica</name>
    <dbReference type="NCBI Taxonomy" id="4792"/>
    <lineage>
        <taxon>Eukaryota</taxon>
        <taxon>Sar</taxon>
        <taxon>Stramenopiles</taxon>
        <taxon>Oomycota</taxon>
        <taxon>Peronosporomycetes</taxon>
        <taxon>Peronosporales</taxon>
        <taxon>Peronosporaceae</taxon>
        <taxon>Phytophthora</taxon>
    </lineage>
</organism>
<dbReference type="OrthoDB" id="127736at2759"/>
<evidence type="ECO:0000313" key="1">
    <source>
        <dbReference type="EMBL" id="ETL84292.1"/>
    </source>
</evidence>
<reference evidence="1" key="1">
    <citation type="submission" date="2013-11" db="EMBL/GenBank/DDBJ databases">
        <title>The Genome Sequence of Phytophthora parasitica CHvinca01.</title>
        <authorList>
            <consortium name="The Broad Institute Genomics Platform"/>
            <person name="Russ C."/>
            <person name="Tyler B."/>
            <person name="Panabieres F."/>
            <person name="Shan W."/>
            <person name="Tripathy S."/>
            <person name="Grunwald N."/>
            <person name="Machado M."/>
            <person name="Johnson C.S."/>
            <person name="Arredondo F."/>
            <person name="Hong C."/>
            <person name="Coffey M."/>
            <person name="Young S.K."/>
            <person name="Zeng Q."/>
            <person name="Gargeya S."/>
            <person name="Fitzgerald M."/>
            <person name="Abouelleil A."/>
            <person name="Alvarado L."/>
            <person name="Chapman S.B."/>
            <person name="Gainer-Dewar J."/>
            <person name="Goldberg J."/>
            <person name="Griggs A."/>
            <person name="Gujja S."/>
            <person name="Hansen M."/>
            <person name="Howarth C."/>
            <person name="Imamovic A."/>
            <person name="Ireland A."/>
            <person name="Larimer J."/>
            <person name="McCowan C."/>
            <person name="Murphy C."/>
            <person name="Pearson M."/>
            <person name="Poon T.W."/>
            <person name="Priest M."/>
            <person name="Roberts A."/>
            <person name="Saif S."/>
            <person name="Shea T."/>
            <person name="Sykes S."/>
            <person name="Wortman J."/>
            <person name="Nusbaum C."/>
            <person name="Birren B."/>
        </authorList>
    </citation>
    <scope>NUCLEOTIDE SEQUENCE [LARGE SCALE GENOMIC DNA]</scope>
    <source>
        <strain evidence="1">CHvinca01</strain>
    </source>
</reference>
<feature type="non-terminal residue" evidence="1">
    <location>
        <position position="1"/>
    </location>
</feature>
<gene>
    <name evidence="1" type="ORF">L917_15853</name>
</gene>
<accession>W2KGW2</accession>
<protein>
    <submittedName>
        <fullName evidence="1">Uncharacterized protein</fullName>
    </submittedName>
</protein>
<name>W2KGW2_PHYNI</name>
<sequence length="56" mass="6534">QYRRKFSNIDESQPILKTTHDFVADAMASSYSRKRFLRVVDPEDDNLTAADEERLS</sequence>